<dbReference type="Proteomes" id="UP000274822">
    <property type="component" value="Unassembled WGS sequence"/>
</dbReference>
<keyword evidence="2" id="KW-0539">Nucleus</keyword>
<feature type="compositionally biased region" description="Acidic residues" evidence="5">
    <location>
        <begin position="182"/>
        <end position="242"/>
    </location>
</feature>
<dbReference type="PANTHER" id="PTHR46172">
    <property type="entry name" value="DNA POLYMERASE EPSILON SUBUNIT 3"/>
    <property type="match status" value="1"/>
</dbReference>
<name>A0A433QAI9_9FUNG</name>
<dbReference type="InterPro" id="IPR009072">
    <property type="entry name" value="Histone-fold"/>
</dbReference>
<protein>
    <recommendedName>
        <fullName evidence="3">DNA polymerase epsilon subunit D</fullName>
    </recommendedName>
    <alternativeName>
        <fullName evidence="4">DNA polymerase II subunit D</fullName>
    </alternativeName>
</protein>
<organism evidence="6 7">
    <name type="scientific">Jimgerdemannia flammicorona</name>
    <dbReference type="NCBI Taxonomy" id="994334"/>
    <lineage>
        <taxon>Eukaryota</taxon>
        <taxon>Fungi</taxon>
        <taxon>Fungi incertae sedis</taxon>
        <taxon>Mucoromycota</taxon>
        <taxon>Mucoromycotina</taxon>
        <taxon>Endogonomycetes</taxon>
        <taxon>Endogonales</taxon>
        <taxon>Endogonaceae</taxon>
        <taxon>Jimgerdemannia</taxon>
    </lineage>
</organism>
<evidence type="ECO:0000256" key="2">
    <source>
        <dbReference type="ARBA" id="ARBA00023242"/>
    </source>
</evidence>
<accession>A0A433QAI9</accession>
<dbReference type="GO" id="GO:0031507">
    <property type="term" value="P:heterochromatin formation"/>
    <property type="evidence" value="ECO:0007669"/>
    <property type="project" value="TreeGrafter"/>
</dbReference>
<dbReference type="PANTHER" id="PTHR46172:SF1">
    <property type="entry name" value="DNA POLYMERASE EPSILON SUBUNIT 3"/>
    <property type="match status" value="1"/>
</dbReference>
<feature type="compositionally biased region" description="Low complexity" evidence="5">
    <location>
        <begin position="154"/>
        <end position="169"/>
    </location>
</feature>
<dbReference type="GO" id="GO:0008622">
    <property type="term" value="C:epsilon DNA polymerase complex"/>
    <property type="evidence" value="ECO:0007669"/>
    <property type="project" value="TreeGrafter"/>
</dbReference>
<comment type="caution">
    <text evidence="6">The sequence shown here is derived from an EMBL/GenBank/DDBJ whole genome shotgun (WGS) entry which is preliminary data.</text>
</comment>
<dbReference type="GO" id="GO:0046982">
    <property type="term" value="F:protein heterodimerization activity"/>
    <property type="evidence" value="ECO:0007669"/>
    <property type="project" value="InterPro"/>
</dbReference>
<dbReference type="AlphaFoldDB" id="A0A433QAI9"/>
<dbReference type="GO" id="GO:0008623">
    <property type="term" value="C:CHRAC"/>
    <property type="evidence" value="ECO:0007669"/>
    <property type="project" value="TreeGrafter"/>
</dbReference>
<dbReference type="GO" id="GO:0031490">
    <property type="term" value="F:chromatin DNA binding"/>
    <property type="evidence" value="ECO:0007669"/>
    <property type="project" value="TreeGrafter"/>
</dbReference>
<feature type="region of interest" description="Disordered" evidence="5">
    <location>
        <begin position="110"/>
        <end position="242"/>
    </location>
</feature>
<feature type="non-terminal residue" evidence="6">
    <location>
        <position position="242"/>
    </location>
</feature>
<dbReference type="GO" id="GO:0006272">
    <property type="term" value="P:leading strand elongation"/>
    <property type="evidence" value="ECO:0007669"/>
    <property type="project" value="TreeGrafter"/>
</dbReference>
<dbReference type="InterPro" id="IPR051377">
    <property type="entry name" value="DNA_Pol-Epsilon_Subunit"/>
</dbReference>
<evidence type="ECO:0000313" key="6">
    <source>
        <dbReference type="EMBL" id="RUS26806.1"/>
    </source>
</evidence>
<dbReference type="EMBL" id="RBNJ01009624">
    <property type="protein sequence ID" value="RUS26806.1"/>
    <property type="molecule type" value="Genomic_DNA"/>
</dbReference>
<comment type="subcellular location">
    <subcellularLocation>
        <location evidence="1">Nucleus</location>
    </subcellularLocation>
</comment>
<dbReference type="Gene3D" id="1.10.20.10">
    <property type="entry name" value="Histone, subunit A"/>
    <property type="match status" value="1"/>
</dbReference>
<sequence>MTAPPAPGKHRRAEGCQDRTDQGLHRVHQLSHGHVRTRSGFSVYHRLPLRAFKFDVQQPVHLRRANDIAKSSGHKTITADGVFKALEVLELEELIPKLAENYEAYMKLQDDKKTRKRTDRGDDASPAEVPDDGSGSGPGEPSGVPGRKRRPPVAKSLAAAKAIKAARNATPSKLSGGRVDGDDVEMELVEGEEGEVGDEDNLESGEEEVLSSEEKELSEEDEEDLDEEGEGGGEEEEEVVVE</sequence>
<evidence type="ECO:0000313" key="7">
    <source>
        <dbReference type="Proteomes" id="UP000274822"/>
    </source>
</evidence>
<feature type="compositionally biased region" description="Basic and acidic residues" evidence="5">
    <location>
        <begin position="110"/>
        <end position="123"/>
    </location>
</feature>
<reference evidence="6 7" key="1">
    <citation type="journal article" date="2018" name="New Phytol.">
        <title>Phylogenomics of Endogonaceae and evolution of mycorrhizas within Mucoromycota.</title>
        <authorList>
            <person name="Chang Y."/>
            <person name="Desiro A."/>
            <person name="Na H."/>
            <person name="Sandor L."/>
            <person name="Lipzen A."/>
            <person name="Clum A."/>
            <person name="Barry K."/>
            <person name="Grigoriev I.V."/>
            <person name="Martin F.M."/>
            <person name="Stajich J.E."/>
            <person name="Smith M.E."/>
            <person name="Bonito G."/>
            <person name="Spatafora J.W."/>
        </authorList>
    </citation>
    <scope>NUCLEOTIDE SEQUENCE [LARGE SCALE GENOMIC DNA]</scope>
    <source>
        <strain evidence="6 7">AD002</strain>
    </source>
</reference>
<dbReference type="SUPFAM" id="SSF47113">
    <property type="entry name" value="Histone-fold"/>
    <property type="match status" value="1"/>
</dbReference>
<evidence type="ECO:0000256" key="5">
    <source>
        <dbReference type="SAM" id="MobiDB-lite"/>
    </source>
</evidence>
<keyword evidence="7" id="KW-1185">Reference proteome</keyword>
<gene>
    <name evidence="6" type="ORF">BC938DRAFT_484093</name>
</gene>
<proteinExistence type="predicted"/>
<evidence type="ECO:0000256" key="1">
    <source>
        <dbReference type="ARBA" id="ARBA00004123"/>
    </source>
</evidence>
<dbReference type="GO" id="GO:0006974">
    <property type="term" value="P:DNA damage response"/>
    <property type="evidence" value="ECO:0007669"/>
    <property type="project" value="TreeGrafter"/>
</dbReference>
<feature type="region of interest" description="Disordered" evidence="5">
    <location>
        <begin position="1"/>
        <end position="21"/>
    </location>
</feature>
<evidence type="ECO:0000256" key="3">
    <source>
        <dbReference type="ARBA" id="ARBA00039775"/>
    </source>
</evidence>
<evidence type="ECO:0000256" key="4">
    <source>
        <dbReference type="ARBA" id="ARBA00042096"/>
    </source>
</evidence>